<proteinExistence type="predicted"/>
<gene>
    <name evidence="3" type="ORF">JOQ06_022962</name>
</gene>
<dbReference type="EMBL" id="JAPTMU010000423">
    <property type="protein sequence ID" value="KAJ4918705.1"/>
    <property type="molecule type" value="Genomic_DNA"/>
</dbReference>
<organism evidence="3 4">
    <name type="scientific">Pogonophryne albipinna</name>
    <dbReference type="NCBI Taxonomy" id="1090488"/>
    <lineage>
        <taxon>Eukaryota</taxon>
        <taxon>Metazoa</taxon>
        <taxon>Chordata</taxon>
        <taxon>Craniata</taxon>
        <taxon>Vertebrata</taxon>
        <taxon>Euteleostomi</taxon>
        <taxon>Actinopterygii</taxon>
        <taxon>Neopterygii</taxon>
        <taxon>Teleostei</taxon>
        <taxon>Neoteleostei</taxon>
        <taxon>Acanthomorphata</taxon>
        <taxon>Eupercaria</taxon>
        <taxon>Perciformes</taxon>
        <taxon>Notothenioidei</taxon>
        <taxon>Pogonophryne</taxon>
    </lineage>
</organism>
<keyword evidence="4" id="KW-1185">Reference proteome</keyword>
<comment type="caution">
    <text evidence="3">The sequence shown here is derived from an EMBL/GenBank/DDBJ whole genome shotgun (WGS) entry which is preliminary data.</text>
</comment>
<feature type="region of interest" description="Disordered" evidence="1">
    <location>
        <begin position="112"/>
        <end position="143"/>
    </location>
</feature>
<feature type="region of interest" description="Disordered" evidence="1">
    <location>
        <begin position="22"/>
        <end position="47"/>
    </location>
</feature>
<dbReference type="Proteomes" id="UP001219934">
    <property type="component" value="Unassembled WGS sequence"/>
</dbReference>
<dbReference type="Gene3D" id="2.60.120.970">
    <property type="match status" value="1"/>
</dbReference>
<evidence type="ECO:0000313" key="4">
    <source>
        <dbReference type="Proteomes" id="UP001219934"/>
    </source>
</evidence>
<protein>
    <submittedName>
        <fullName evidence="3">Uncharacterized protein</fullName>
    </submittedName>
</protein>
<sequence>MSSLLLISWIFLLQISASSSSSPVLHHPESPDVSPDSPDSLLPPSECPSCALARVRRGEEDEGREDVVEAVKRHILNMLHLQQRPNITRPVPRAALINALRKLHVGRVGEDGSVHIEGGEEGGRGGERGGRNRGGDGGGGEEATETTEIITFAEAGTSVIILSDGEGFLAQAKCRPPFSNTKRFCPVFSRLDSCVPVHLQRHTEHN</sequence>
<name>A0AAD6F2W2_9TELE</name>
<dbReference type="AlphaFoldDB" id="A0AAD6F2W2"/>
<feature type="compositionally biased region" description="Basic and acidic residues" evidence="1">
    <location>
        <begin position="112"/>
        <end position="134"/>
    </location>
</feature>
<feature type="compositionally biased region" description="Low complexity" evidence="1">
    <location>
        <begin position="31"/>
        <end position="47"/>
    </location>
</feature>
<feature type="signal peptide" evidence="2">
    <location>
        <begin position="1"/>
        <end position="20"/>
    </location>
</feature>
<accession>A0AAD6F2W2</accession>
<evidence type="ECO:0000256" key="2">
    <source>
        <dbReference type="SAM" id="SignalP"/>
    </source>
</evidence>
<reference evidence="3" key="1">
    <citation type="submission" date="2022-11" db="EMBL/GenBank/DDBJ databases">
        <title>Chromosome-level genome of Pogonophryne albipinna.</title>
        <authorList>
            <person name="Jo E."/>
        </authorList>
    </citation>
    <scope>NUCLEOTIDE SEQUENCE</scope>
    <source>
        <strain evidence="3">SGF0006</strain>
        <tissue evidence="3">Muscle</tissue>
    </source>
</reference>
<feature type="chain" id="PRO_5042053371" evidence="2">
    <location>
        <begin position="21"/>
        <end position="206"/>
    </location>
</feature>
<keyword evidence="2" id="KW-0732">Signal</keyword>
<evidence type="ECO:0000256" key="1">
    <source>
        <dbReference type="SAM" id="MobiDB-lite"/>
    </source>
</evidence>
<evidence type="ECO:0000313" key="3">
    <source>
        <dbReference type="EMBL" id="KAJ4918705.1"/>
    </source>
</evidence>